<evidence type="ECO:0000256" key="13">
    <source>
        <dbReference type="SAM" id="MobiDB-lite"/>
    </source>
</evidence>
<dbReference type="Ensembl" id="ENSMCST00000010338.1">
    <property type="protein sequence ID" value="ENSMCSP00000010083.1"/>
    <property type="gene ID" value="ENSMCSG00000007137.1"/>
</dbReference>
<feature type="region of interest" description="Disordered" evidence="13">
    <location>
        <begin position="1"/>
        <end position="67"/>
    </location>
</feature>
<keyword evidence="6 12" id="KW-0863">Zinc-finger</keyword>
<dbReference type="FunFam" id="3.30.160.60:FF:000966">
    <property type="entry name" value="ZFP90 zinc finger protein"/>
    <property type="match status" value="1"/>
</dbReference>
<organism evidence="15 16">
    <name type="scientific">Malurus cyaneus samueli</name>
    <dbReference type="NCBI Taxonomy" id="2593467"/>
    <lineage>
        <taxon>Eukaryota</taxon>
        <taxon>Metazoa</taxon>
        <taxon>Chordata</taxon>
        <taxon>Craniata</taxon>
        <taxon>Vertebrata</taxon>
        <taxon>Euteleostomi</taxon>
        <taxon>Archelosauria</taxon>
        <taxon>Archosauria</taxon>
        <taxon>Dinosauria</taxon>
        <taxon>Saurischia</taxon>
        <taxon>Theropoda</taxon>
        <taxon>Coelurosauria</taxon>
        <taxon>Aves</taxon>
        <taxon>Neognathae</taxon>
        <taxon>Neoaves</taxon>
        <taxon>Telluraves</taxon>
        <taxon>Australaves</taxon>
        <taxon>Passeriformes</taxon>
        <taxon>Meliphagoidea</taxon>
        <taxon>Maluridae</taxon>
        <taxon>Malurus</taxon>
    </lineage>
</organism>
<comment type="subcellular location">
    <subcellularLocation>
        <location evidence="2">Nucleus</location>
    </subcellularLocation>
</comment>
<keyword evidence="10" id="KW-0804">Transcription</keyword>
<reference evidence="15" key="2">
    <citation type="submission" date="2025-09" db="UniProtKB">
        <authorList>
            <consortium name="Ensembl"/>
        </authorList>
    </citation>
    <scope>IDENTIFICATION</scope>
</reference>
<name>A0A8C5TM52_9PASS</name>
<reference evidence="15" key="1">
    <citation type="submission" date="2025-08" db="UniProtKB">
        <authorList>
            <consortium name="Ensembl"/>
        </authorList>
    </citation>
    <scope>IDENTIFICATION</scope>
</reference>
<comment type="similarity">
    <text evidence="3">Belongs to the krueppel C2H2-type zinc-finger protein family.</text>
</comment>
<evidence type="ECO:0000256" key="8">
    <source>
        <dbReference type="ARBA" id="ARBA00023015"/>
    </source>
</evidence>
<keyword evidence="11" id="KW-0539">Nucleus</keyword>
<protein>
    <recommendedName>
        <fullName evidence="14">C2H2-type domain-containing protein</fullName>
    </recommendedName>
</protein>
<sequence length="367" mass="38805">IPRGTAAASVRGPAPCRPFGAPRSCSPAPHPGTLAPSPLPARPKAPRALSCSPTREGLSPQPQRRAPLPLRAPRQFCPDPPPLGPWWHKAGPGGAAAPRKCRSSLLTSAGNVRLWLAPSPTNRAYAGKAIAPGPTQTEPGQSSIPRVPPVRAGTRVGPPCPRRAGWRSAAPHGTGHSPWRARPLPPATLGEQTLQPVKTKPATHQRHHTVSVLTCALRPPLKPEGTGTHLRVHTGERPFACTQCGKRFAQKPNLLAHQKTHLGRQPFTCLECPKRFKSKLSLRVHQRVPFPCGLCGEQDEGSGSKVWWALAQGSAVCSSAGGPSLATAAADPASPQPLRRARGKDPWSGHRAGRGRCAPCAPRDSCS</sequence>
<dbReference type="PANTHER" id="PTHR24404">
    <property type="entry name" value="ZINC FINGER PROTEIN"/>
    <property type="match status" value="1"/>
</dbReference>
<dbReference type="InterPro" id="IPR050589">
    <property type="entry name" value="Ikaros_C2H2-ZF"/>
</dbReference>
<dbReference type="InterPro" id="IPR013087">
    <property type="entry name" value="Znf_C2H2_type"/>
</dbReference>
<dbReference type="PANTHER" id="PTHR24404:SF100">
    <property type="entry name" value="ZINC FINGER PROTEIN 501"/>
    <property type="match status" value="1"/>
</dbReference>
<keyword evidence="4" id="KW-0479">Metal-binding</keyword>
<feature type="region of interest" description="Disordered" evidence="13">
    <location>
        <begin position="131"/>
        <end position="154"/>
    </location>
</feature>
<dbReference type="Pfam" id="PF00096">
    <property type="entry name" value="zf-C2H2"/>
    <property type="match status" value="2"/>
</dbReference>
<evidence type="ECO:0000256" key="5">
    <source>
        <dbReference type="ARBA" id="ARBA00022737"/>
    </source>
</evidence>
<proteinExistence type="inferred from homology"/>
<evidence type="ECO:0000256" key="11">
    <source>
        <dbReference type="ARBA" id="ARBA00023242"/>
    </source>
</evidence>
<keyword evidence="9" id="KW-0238">DNA-binding</keyword>
<evidence type="ECO:0000256" key="10">
    <source>
        <dbReference type="ARBA" id="ARBA00023163"/>
    </source>
</evidence>
<comment type="function">
    <text evidence="1">May be involved in transcriptional regulation.</text>
</comment>
<dbReference type="SMART" id="SM00355">
    <property type="entry name" value="ZnF_C2H2"/>
    <property type="match status" value="2"/>
</dbReference>
<keyword evidence="8" id="KW-0805">Transcription regulation</keyword>
<dbReference type="GO" id="GO:0005634">
    <property type="term" value="C:nucleus"/>
    <property type="evidence" value="ECO:0007669"/>
    <property type="project" value="UniProtKB-SubCell"/>
</dbReference>
<dbReference type="FunFam" id="3.30.160.60:FF:002343">
    <property type="entry name" value="Zinc finger protein 33A"/>
    <property type="match status" value="1"/>
</dbReference>
<evidence type="ECO:0000256" key="2">
    <source>
        <dbReference type="ARBA" id="ARBA00004123"/>
    </source>
</evidence>
<feature type="domain" description="C2H2-type" evidence="14">
    <location>
        <begin position="239"/>
        <end position="266"/>
    </location>
</feature>
<dbReference type="InterPro" id="IPR036236">
    <property type="entry name" value="Znf_C2H2_sf"/>
</dbReference>
<keyword evidence="16" id="KW-1185">Reference proteome</keyword>
<evidence type="ECO:0000256" key="4">
    <source>
        <dbReference type="ARBA" id="ARBA00022723"/>
    </source>
</evidence>
<dbReference type="GO" id="GO:0008270">
    <property type="term" value="F:zinc ion binding"/>
    <property type="evidence" value="ECO:0007669"/>
    <property type="project" value="UniProtKB-KW"/>
</dbReference>
<dbReference type="OrthoDB" id="9411774at2759"/>
<evidence type="ECO:0000256" key="1">
    <source>
        <dbReference type="ARBA" id="ARBA00003767"/>
    </source>
</evidence>
<evidence type="ECO:0000256" key="6">
    <source>
        <dbReference type="ARBA" id="ARBA00022771"/>
    </source>
</evidence>
<dbReference type="SUPFAM" id="SSF57667">
    <property type="entry name" value="beta-beta-alpha zinc fingers"/>
    <property type="match status" value="1"/>
</dbReference>
<evidence type="ECO:0000313" key="15">
    <source>
        <dbReference type="Ensembl" id="ENSMCSP00000010083.1"/>
    </source>
</evidence>
<evidence type="ECO:0000259" key="14">
    <source>
        <dbReference type="PROSITE" id="PS50157"/>
    </source>
</evidence>
<dbReference type="AlphaFoldDB" id="A0A8C5TM52"/>
<evidence type="ECO:0000256" key="3">
    <source>
        <dbReference type="ARBA" id="ARBA00006991"/>
    </source>
</evidence>
<accession>A0A8C5TM52</accession>
<evidence type="ECO:0000313" key="16">
    <source>
        <dbReference type="Proteomes" id="UP000694560"/>
    </source>
</evidence>
<dbReference type="PROSITE" id="PS00028">
    <property type="entry name" value="ZINC_FINGER_C2H2_1"/>
    <property type="match status" value="1"/>
</dbReference>
<dbReference type="GO" id="GO:0000978">
    <property type="term" value="F:RNA polymerase II cis-regulatory region sequence-specific DNA binding"/>
    <property type="evidence" value="ECO:0007669"/>
    <property type="project" value="TreeGrafter"/>
</dbReference>
<feature type="region of interest" description="Disordered" evidence="13">
    <location>
        <begin position="325"/>
        <end position="367"/>
    </location>
</feature>
<evidence type="ECO:0000256" key="9">
    <source>
        <dbReference type="ARBA" id="ARBA00023125"/>
    </source>
</evidence>
<dbReference type="GO" id="GO:0006357">
    <property type="term" value="P:regulation of transcription by RNA polymerase II"/>
    <property type="evidence" value="ECO:0007669"/>
    <property type="project" value="TreeGrafter"/>
</dbReference>
<dbReference type="GO" id="GO:0003700">
    <property type="term" value="F:DNA-binding transcription factor activity"/>
    <property type="evidence" value="ECO:0007669"/>
    <property type="project" value="TreeGrafter"/>
</dbReference>
<dbReference type="Proteomes" id="UP000694560">
    <property type="component" value="Unplaced"/>
</dbReference>
<evidence type="ECO:0000256" key="7">
    <source>
        <dbReference type="ARBA" id="ARBA00022833"/>
    </source>
</evidence>
<keyword evidence="7" id="KW-0862">Zinc</keyword>
<feature type="domain" description="C2H2-type" evidence="14">
    <location>
        <begin position="267"/>
        <end position="288"/>
    </location>
</feature>
<evidence type="ECO:0000256" key="12">
    <source>
        <dbReference type="PROSITE-ProRule" id="PRU00042"/>
    </source>
</evidence>
<dbReference type="Gene3D" id="3.30.160.60">
    <property type="entry name" value="Classic Zinc Finger"/>
    <property type="match status" value="2"/>
</dbReference>
<dbReference type="PROSITE" id="PS50157">
    <property type="entry name" value="ZINC_FINGER_C2H2_2"/>
    <property type="match status" value="2"/>
</dbReference>
<keyword evidence="5" id="KW-0677">Repeat</keyword>
<feature type="compositionally biased region" description="Polar residues" evidence="13">
    <location>
        <begin position="134"/>
        <end position="144"/>
    </location>
</feature>